<dbReference type="NCBIfam" id="NF003381">
    <property type="entry name" value="PRK04460.1"/>
    <property type="match status" value="1"/>
</dbReference>
<evidence type="ECO:0000259" key="7">
    <source>
        <dbReference type="Pfam" id="PF08753"/>
    </source>
</evidence>
<evidence type="ECO:0000256" key="3">
    <source>
        <dbReference type="ARBA" id="ARBA00023015"/>
    </source>
</evidence>
<evidence type="ECO:0000256" key="6">
    <source>
        <dbReference type="HAMAP-Rule" id="MF_00476"/>
    </source>
</evidence>
<feature type="domain" description="Transcription factor NikR nickel binding C-terminal" evidence="7">
    <location>
        <begin position="57"/>
        <end position="130"/>
    </location>
</feature>
<dbReference type="PANTHER" id="PTHR34719">
    <property type="entry name" value="NICKEL-RESPONSIVE REGULATOR"/>
    <property type="match status" value="1"/>
</dbReference>
<evidence type="ECO:0000256" key="5">
    <source>
        <dbReference type="ARBA" id="ARBA00023163"/>
    </source>
</evidence>
<feature type="binding site" evidence="6">
    <location>
        <position position="90"/>
    </location>
    <ligand>
        <name>Ni(2+)</name>
        <dbReference type="ChEBI" id="CHEBI:49786"/>
    </ligand>
</feature>
<evidence type="ECO:0000256" key="1">
    <source>
        <dbReference type="ARBA" id="ARBA00022596"/>
    </source>
</evidence>
<dbReference type="Pfam" id="PF08753">
    <property type="entry name" value="NikR_C"/>
    <property type="match status" value="1"/>
</dbReference>
<dbReference type="InterPro" id="IPR014864">
    <property type="entry name" value="TF_NikR_Ni-bd_C"/>
</dbReference>
<dbReference type="InterPro" id="IPR050192">
    <property type="entry name" value="CopG/NikR_regulator"/>
</dbReference>
<keyword evidence="3 6" id="KW-0805">Transcription regulation</keyword>
<dbReference type="GO" id="GO:0016151">
    <property type="term" value="F:nickel cation binding"/>
    <property type="evidence" value="ECO:0007669"/>
    <property type="project" value="UniProtKB-UniRule"/>
</dbReference>
<comment type="similarity">
    <text evidence="6">Belongs to the transcriptional regulatory CopG/NikR family.</text>
</comment>
<dbReference type="NCBIfam" id="NF002169">
    <property type="entry name" value="PRK01002.1"/>
    <property type="match status" value="1"/>
</dbReference>
<dbReference type="HAMAP" id="MF_00476">
    <property type="entry name" value="NikR"/>
    <property type="match status" value="1"/>
</dbReference>
<evidence type="ECO:0000313" key="8">
    <source>
        <dbReference type="EMBL" id="ADD67104.1"/>
    </source>
</evidence>
<dbReference type="CDD" id="cd22231">
    <property type="entry name" value="RHH_NikR_HicB-like"/>
    <property type="match status" value="1"/>
</dbReference>
<keyword evidence="2 6" id="KW-0479">Metal-binding</keyword>
<keyword evidence="5 6" id="KW-0804">Transcription</keyword>
<dbReference type="GO" id="GO:0003700">
    <property type="term" value="F:DNA-binding transcription factor activity"/>
    <property type="evidence" value="ECO:0007669"/>
    <property type="project" value="UniProtKB-UniRule"/>
</dbReference>
<dbReference type="InterPro" id="IPR027271">
    <property type="entry name" value="Acetolactate_synth/TF_NikR_C"/>
</dbReference>
<accession>D4H2P3</accession>
<dbReference type="KEGG" id="dap:Dacet_0304"/>
<protein>
    <recommendedName>
        <fullName evidence="6">Putative nickel-responsive regulator</fullName>
    </recommendedName>
</protein>
<feature type="binding site" evidence="6">
    <location>
        <position position="79"/>
    </location>
    <ligand>
        <name>Ni(2+)</name>
        <dbReference type="ChEBI" id="CHEBI:49786"/>
    </ligand>
</feature>
<dbReference type="Gene3D" id="1.10.1220.10">
    <property type="entry name" value="Met repressor-like"/>
    <property type="match status" value="1"/>
</dbReference>
<keyword evidence="9" id="KW-1185">Reference proteome</keyword>
<comment type="function">
    <text evidence="6">Transcriptional regulator.</text>
</comment>
<dbReference type="PaxDb" id="522772-Dacet_0304"/>
<dbReference type="SUPFAM" id="SSF55021">
    <property type="entry name" value="ACT-like"/>
    <property type="match status" value="1"/>
</dbReference>
<name>D4H2P3_DENA2</name>
<dbReference type="GO" id="GO:0010045">
    <property type="term" value="P:response to nickel cation"/>
    <property type="evidence" value="ECO:0007669"/>
    <property type="project" value="InterPro"/>
</dbReference>
<dbReference type="InterPro" id="IPR013321">
    <property type="entry name" value="Arc_rbn_hlx_hlx"/>
</dbReference>
<dbReference type="InParanoid" id="D4H2P3"/>
<gene>
    <name evidence="8" type="ordered locus">Dacet_0304</name>
</gene>
<comment type="cofactor">
    <cofactor evidence="6">
        <name>Ni(2+)</name>
        <dbReference type="ChEBI" id="CHEBI:49786"/>
    </cofactor>
    <text evidence="6">Binds 1 nickel ion per subunit.</text>
</comment>
<dbReference type="eggNOG" id="COG0864">
    <property type="taxonomic scope" value="Bacteria"/>
</dbReference>
<dbReference type="Gene3D" id="3.30.70.1150">
    <property type="entry name" value="ACT-like. Chain A, domain 2"/>
    <property type="match status" value="1"/>
</dbReference>
<dbReference type="GO" id="GO:0003677">
    <property type="term" value="F:DNA binding"/>
    <property type="evidence" value="ECO:0007669"/>
    <property type="project" value="UniProtKB-KW"/>
</dbReference>
<dbReference type="HOGENOM" id="CLU_113319_1_2_0"/>
<dbReference type="RefSeq" id="WP_013009649.1">
    <property type="nucleotide sequence ID" value="NC_013943.1"/>
</dbReference>
<dbReference type="InterPro" id="IPR022988">
    <property type="entry name" value="Ni_resp_reg_NikR"/>
</dbReference>
<dbReference type="InterPro" id="IPR010985">
    <property type="entry name" value="Ribbon_hlx_hlx"/>
</dbReference>
<dbReference type="InterPro" id="IPR045865">
    <property type="entry name" value="ACT-like_dom_sf"/>
</dbReference>
<dbReference type="SUPFAM" id="SSF47598">
    <property type="entry name" value="Ribbon-helix-helix"/>
    <property type="match status" value="1"/>
</dbReference>
<feature type="binding site" evidence="6">
    <location>
        <position position="98"/>
    </location>
    <ligand>
        <name>Ni(2+)</name>
        <dbReference type="ChEBI" id="CHEBI:49786"/>
    </ligand>
</feature>
<dbReference type="AlphaFoldDB" id="D4H2P3"/>
<sequence length="139" mass="15650">MMSKVSRISISIEETLLEKFEKFLEDNNFPSRSEGIKYLIRSLLVEQEWAAGTNIAASLSIVYDHHKSGLMEKLVSIQHDFEQLVVCSQHVHLDHLNCMEVLVLKGDAAEVKELHTRLMSVKGLKHCSLMKGTTGENVG</sequence>
<dbReference type="STRING" id="522772.Dacet_0304"/>
<dbReference type="NCBIfam" id="NF002815">
    <property type="entry name" value="PRK02967.1"/>
    <property type="match status" value="1"/>
</dbReference>
<dbReference type="PANTHER" id="PTHR34719:SF2">
    <property type="entry name" value="NICKEL-RESPONSIVE REGULATOR"/>
    <property type="match status" value="1"/>
</dbReference>
<keyword evidence="1 6" id="KW-0533">Nickel</keyword>
<reference evidence="8 9" key="1">
    <citation type="journal article" date="2010" name="Stand. Genomic Sci.">
        <title>Complete genome sequence of Denitrovibrio acetiphilus type strain (N2460).</title>
        <authorList>
            <person name="Kiss H."/>
            <person name="Lang E."/>
            <person name="Lapidus A."/>
            <person name="Copeland A."/>
            <person name="Nolan M."/>
            <person name="Glavina Del Rio T."/>
            <person name="Chen F."/>
            <person name="Lucas S."/>
            <person name="Tice H."/>
            <person name="Cheng J.F."/>
            <person name="Han C."/>
            <person name="Goodwin L."/>
            <person name="Pitluck S."/>
            <person name="Liolios K."/>
            <person name="Pati A."/>
            <person name="Ivanova N."/>
            <person name="Mavromatis K."/>
            <person name="Chen A."/>
            <person name="Palaniappan K."/>
            <person name="Land M."/>
            <person name="Hauser L."/>
            <person name="Chang Y.J."/>
            <person name="Jeffries C.D."/>
            <person name="Detter J.C."/>
            <person name="Brettin T."/>
            <person name="Spring S."/>
            <person name="Rohde M."/>
            <person name="Goker M."/>
            <person name="Woyke T."/>
            <person name="Bristow J."/>
            <person name="Eisen J.A."/>
            <person name="Markowitz V."/>
            <person name="Hugenholtz P."/>
            <person name="Kyrpides N.C."/>
            <person name="Klenk H.P."/>
        </authorList>
    </citation>
    <scope>NUCLEOTIDE SEQUENCE [LARGE SCALE GENOMIC DNA]</scope>
    <source>
        <strain evidence="9">DSM 12809 / NBRC 114555 / N2460</strain>
    </source>
</reference>
<evidence type="ECO:0000256" key="4">
    <source>
        <dbReference type="ARBA" id="ARBA00023125"/>
    </source>
</evidence>
<feature type="binding site" evidence="6">
    <location>
        <position position="92"/>
    </location>
    <ligand>
        <name>Ni(2+)</name>
        <dbReference type="ChEBI" id="CHEBI:49786"/>
    </ligand>
</feature>
<organism evidence="8 9">
    <name type="scientific">Denitrovibrio acetiphilus (strain DSM 12809 / NBRC 114555 / N2460)</name>
    <dbReference type="NCBI Taxonomy" id="522772"/>
    <lineage>
        <taxon>Bacteria</taxon>
        <taxon>Pseudomonadati</taxon>
        <taxon>Deferribacterota</taxon>
        <taxon>Deferribacteres</taxon>
        <taxon>Deferribacterales</taxon>
        <taxon>Geovibrionaceae</taxon>
        <taxon>Denitrovibrio</taxon>
    </lineage>
</organism>
<keyword evidence="4 6" id="KW-0238">DNA-binding</keyword>
<evidence type="ECO:0000256" key="2">
    <source>
        <dbReference type="ARBA" id="ARBA00022723"/>
    </source>
</evidence>
<dbReference type="NCBIfam" id="NF001884">
    <property type="entry name" value="PRK00630.1"/>
    <property type="match status" value="1"/>
</dbReference>
<proteinExistence type="inferred from homology"/>
<dbReference type="Proteomes" id="UP000002012">
    <property type="component" value="Chromosome"/>
</dbReference>
<dbReference type="EMBL" id="CP001968">
    <property type="protein sequence ID" value="ADD67104.1"/>
    <property type="molecule type" value="Genomic_DNA"/>
</dbReference>
<evidence type="ECO:0000313" key="9">
    <source>
        <dbReference type="Proteomes" id="UP000002012"/>
    </source>
</evidence>
<dbReference type="FunCoup" id="D4H2P3">
    <property type="interactions" value="39"/>
</dbReference>